<dbReference type="Proteomes" id="UP001305779">
    <property type="component" value="Unassembled WGS sequence"/>
</dbReference>
<evidence type="ECO:0000313" key="3">
    <source>
        <dbReference type="Proteomes" id="UP001305779"/>
    </source>
</evidence>
<comment type="caution">
    <text evidence="2">The sequence shown here is derived from an EMBL/GenBank/DDBJ whole genome shotgun (WGS) entry which is preliminary data.</text>
</comment>
<gene>
    <name evidence="2" type="ORF">PRZ48_004570</name>
</gene>
<protein>
    <submittedName>
        <fullName evidence="2">Uncharacterized protein</fullName>
    </submittedName>
</protein>
<sequence>MDGRCDRRSASPSRTPRNRDDDRSYRDREEPLPRIATWEEYESARELLYQWSDNLTLDDSAHTRYWEAQNNRLLSHLEEAKRYLPNRHRPRNDPALPTAPVRSHEEREMLRKQILQCWDLSDYYEKNNDREQVAYWQAARRQLYVRYKAAKVTLPPLDVPIPPAPIPPAPISNWTEYNSVRDNALKLCTAAVSLKDLDAPAAVSYFKRARRRYERLEAAERHLPPRNPAEIKAESIL</sequence>
<organism evidence="2 3">
    <name type="scientific">Zasmidium cellare</name>
    <name type="common">Wine cellar mold</name>
    <name type="synonym">Racodium cellare</name>
    <dbReference type="NCBI Taxonomy" id="395010"/>
    <lineage>
        <taxon>Eukaryota</taxon>
        <taxon>Fungi</taxon>
        <taxon>Dikarya</taxon>
        <taxon>Ascomycota</taxon>
        <taxon>Pezizomycotina</taxon>
        <taxon>Dothideomycetes</taxon>
        <taxon>Dothideomycetidae</taxon>
        <taxon>Mycosphaerellales</taxon>
        <taxon>Mycosphaerellaceae</taxon>
        <taxon>Zasmidium</taxon>
    </lineage>
</organism>
<feature type="compositionally biased region" description="Basic and acidic residues" evidence="1">
    <location>
        <begin position="17"/>
        <end position="29"/>
    </location>
</feature>
<name>A0ABR0ER84_ZASCE</name>
<evidence type="ECO:0000256" key="1">
    <source>
        <dbReference type="SAM" id="MobiDB-lite"/>
    </source>
</evidence>
<evidence type="ECO:0000313" key="2">
    <source>
        <dbReference type="EMBL" id="KAK4503655.1"/>
    </source>
</evidence>
<reference evidence="2 3" key="1">
    <citation type="journal article" date="2023" name="G3 (Bethesda)">
        <title>A chromosome-level genome assembly of Zasmidium syzygii isolated from banana leaves.</title>
        <authorList>
            <person name="van Westerhoven A.C."/>
            <person name="Mehrabi R."/>
            <person name="Talebi R."/>
            <person name="Steentjes M.B.F."/>
            <person name="Corcolon B."/>
            <person name="Chong P.A."/>
            <person name="Kema G.H.J."/>
            <person name="Seidl M.F."/>
        </authorList>
    </citation>
    <scope>NUCLEOTIDE SEQUENCE [LARGE SCALE GENOMIC DNA]</scope>
    <source>
        <strain evidence="2 3">P124</strain>
    </source>
</reference>
<dbReference type="EMBL" id="JAXOVC010000003">
    <property type="protein sequence ID" value="KAK4503655.1"/>
    <property type="molecule type" value="Genomic_DNA"/>
</dbReference>
<accession>A0ABR0ER84</accession>
<keyword evidence="3" id="KW-1185">Reference proteome</keyword>
<feature type="region of interest" description="Disordered" evidence="1">
    <location>
        <begin position="1"/>
        <end position="29"/>
    </location>
</feature>
<proteinExistence type="predicted"/>